<dbReference type="Gene3D" id="1.10.1740.10">
    <property type="match status" value="1"/>
</dbReference>
<evidence type="ECO:0000313" key="8">
    <source>
        <dbReference type="Proteomes" id="UP000308917"/>
    </source>
</evidence>
<dbReference type="NCBIfam" id="TIGR02937">
    <property type="entry name" value="sigma70-ECF"/>
    <property type="match status" value="1"/>
</dbReference>
<dbReference type="GO" id="GO:0006352">
    <property type="term" value="P:DNA-templated transcription initiation"/>
    <property type="evidence" value="ECO:0007669"/>
    <property type="project" value="InterPro"/>
</dbReference>
<dbReference type="SUPFAM" id="SSF88659">
    <property type="entry name" value="Sigma3 and sigma4 domains of RNA polymerase sigma factors"/>
    <property type="match status" value="1"/>
</dbReference>
<reference evidence="7 8" key="1">
    <citation type="journal article" date="2015" name="Antonie Van Leeuwenhoek">
        <title>Lampropedia puyangensis sp. nov., isolated from symptomatic bark of Populus ? euramericana canker and emended description of Lampropedia hyalina (Ehrenberg 1832) Lee et al. 2004.</title>
        <authorList>
            <person name="Li Y."/>
            <person name="Wang T."/>
            <person name="Piao C.G."/>
            <person name="Wang L.F."/>
            <person name="Tian G.Z."/>
            <person name="Zhu T.H."/>
            <person name="Guo M.W."/>
        </authorList>
    </citation>
    <scope>NUCLEOTIDE SEQUENCE [LARGE SCALE GENOMIC DNA]</scope>
    <source>
        <strain evidence="7 8">2-bin</strain>
    </source>
</reference>
<dbReference type="OrthoDB" id="8654550at2"/>
<name>A0A4S8FBX9_9BURK</name>
<keyword evidence="2" id="KW-0805">Transcription regulation</keyword>
<gene>
    <name evidence="7" type="ORF">E9531_00560</name>
</gene>
<organism evidence="7 8">
    <name type="scientific">Lampropedia puyangensis</name>
    <dbReference type="NCBI Taxonomy" id="1330072"/>
    <lineage>
        <taxon>Bacteria</taxon>
        <taxon>Pseudomonadati</taxon>
        <taxon>Pseudomonadota</taxon>
        <taxon>Betaproteobacteria</taxon>
        <taxon>Burkholderiales</taxon>
        <taxon>Comamonadaceae</taxon>
        <taxon>Lampropedia</taxon>
    </lineage>
</organism>
<evidence type="ECO:0000313" key="7">
    <source>
        <dbReference type="EMBL" id="THU05080.1"/>
    </source>
</evidence>
<dbReference type="InterPro" id="IPR013324">
    <property type="entry name" value="RNA_pol_sigma_r3/r4-like"/>
</dbReference>
<comment type="similarity">
    <text evidence="1">Belongs to the sigma-70 factor family. ECF subfamily.</text>
</comment>
<proteinExistence type="inferred from homology"/>
<evidence type="ECO:0000256" key="3">
    <source>
        <dbReference type="ARBA" id="ARBA00023082"/>
    </source>
</evidence>
<feature type="domain" description="RNA polymerase sigma factor 70 region 4 type 2" evidence="6">
    <location>
        <begin position="117"/>
        <end position="168"/>
    </location>
</feature>
<evidence type="ECO:0000256" key="1">
    <source>
        <dbReference type="ARBA" id="ARBA00010641"/>
    </source>
</evidence>
<dbReference type="GO" id="GO:0016987">
    <property type="term" value="F:sigma factor activity"/>
    <property type="evidence" value="ECO:0007669"/>
    <property type="project" value="UniProtKB-KW"/>
</dbReference>
<evidence type="ECO:0000256" key="2">
    <source>
        <dbReference type="ARBA" id="ARBA00023015"/>
    </source>
</evidence>
<dbReference type="InterPro" id="IPR013325">
    <property type="entry name" value="RNA_pol_sigma_r2"/>
</dbReference>
<dbReference type="InterPro" id="IPR007627">
    <property type="entry name" value="RNA_pol_sigma70_r2"/>
</dbReference>
<keyword evidence="8" id="KW-1185">Reference proteome</keyword>
<keyword evidence="4" id="KW-0804">Transcription</keyword>
<dbReference type="Gene3D" id="1.10.10.10">
    <property type="entry name" value="Winged helix-like DNA-binding domain superfamily/Winged helix DNA-binding domain"/>
    <property type="match status" value="1"/>
</dbReference>
<evidence type="ECO:0000259" key="5">
    <source>
        <dbReference type="Pfam" id="PF04542"/>
    </source>
</evidence>
<dbReference type="Pfam" id="PF04542">
    <property type="entry name" value="Sigma70_r2"/>
    <property type="match status" value="1"/>
</dbReference>
<dbReference type="Proteomes" id="UP000308917">
    <property type="component" value="Unassembled WGS sequence"/>
</dbReference>
<dbReference type="Pfam" id="PF08281">
    <property type="entry name" value="Sigma70_r4_2"/>
    <property type="match status" value="1"/>
</dbReference>
<sequence length="177" mass="20081">MKAVTPPTLAADPLTSLYLDHQAWLLDWLRRKTRNVHHAQDLTQDTFCRLLSISPQELRNLRQPRALLVTTASRLLIDHSRRKALETAYLAELEALSSHAHAPSTEARVQTLELLGLLARMLDGLPDKPRRAFLLCRFDGMDYAQIAEELDVSKSMVKQYIAKVMVHCYTLVHGTAN</sequence>
<dbReference type="InterPro" id="IPR036388">
    <property type="entry name" value="WH-like_DNA-bd_sf"/>
</dbReference>
<feature type="domain" description="RNA polymerase sigma-70 region 2" evidence="5">
    <location>
        <begin position="17"/>
        <end position="84"/>
    </location>
</feature>
<dbReference type="InterPro" id="IPR039425">
    <property type="entry name" value="RNA_pol_sigma-70-like"/>
</dbReference>
<dbReference type="InterPro" id="IPR013249">
    <property type="entry name" value="RNA_pol_sigma70_r4_t2"/>
</dbReference>
<dbReference type="GO" id="GO:0003677">
    <property type="term" value="F:DNA binding"/>
    <property type="evidence" value="ECO:0007669"/>
    <property type="project" value="InterPro"/>
</dbReference>
<evidence type="ECO:0000256" key="4">
    <source>
        <dbReference type="ARBA" id="ARBA00023163"/>
    </source>
</evidence>
<dbReference type="PANTHER" id="PTHR43133">
    <property type="entry name" value="RNA POLYMERASE ECF-TYPE SIGMA FACTO"/>
    <property type="match status" value="1"/>
</dbReference>
<dbReference type="AlphaFoldDB" id="A0A4S8FBX9"/>
<keyword evidence="3" id="KW-0731">Sigma factor</keyword>
<dbReference type="InterPro" id="IPR014284">
    <property type="entry name" value="RNA_pol_sigma-70_dom"/>
</dbReference>
<accession>A0A4S8FBX9</accession>
<comment type="caution">
    <text evidence="7">The sequence shown here is derived from an EMBL/GenBank/DDBJ whole genome shotgun (WGS) entry which is preliminary data.</text>
</comment>
<dbReference type="PANTHER" id="PTHR43133:SF63">
    <property type="entry name" value="RNA POLYMERASE SIGMA FACTOR FECI-RELATED"/>
    <property type="match status" value="1"/>
</dbReference>
<protein>
    <submittedName>
        <fullName evidence="7">Sigma-70 family RNA polymerase sigma factor</fullName>
    </submittedName>
</protein>
<dbReference type="SUPFAM" id="SSF88946">
    <property type="entry name" value="Sigma2 domain of RNA polymerase sigma factors"/>
    <property type="match status" value="1"/>
</dbReference>
<evidence type="ECO:0000259" key="6">
    <source>
        <dbReference type="Pfam" id="PF08281"/>
    </source>
</evidence>
<dbReference type="EMBL" id="STFG01000001">
    <property type="protein sequence ID" value="THU05080.1"/>
    <property type="molecule type" value="Genomic_DNA"/>
</dbReference>